<dbReference type="AlphaFoldDB" id="A0AA52EE63"/>
<dbReference type="PANTHER" id="PTHR23026:SF90">
    <property type="entry name" value="IODOTYROSINE DEIODINASE 1"/>
    <property type="match status" value="1"/>
</dbReference>
<dbReference type="Gene3D" id="3.40.109.10">
    <property type="entry name" value="NADH Oxidase"/>
    <property type="match status" value="1"/>
</dbReference>
<dbReference type="SUPFAM" id="SSF55469">
    <property type="entry name" value="FMN-dependent nitroreductase-like"/>
    <property type="match status" value="1"/>
</dbReference>
<dbReference type="RefSeq" id="WP_310797256.1">
    <property type="nucleotide sequence ID" value="NZ_CP123872.1"/>
</dbReference>
<keyword evidence="6" id="KW-1185">Reference proteome</keyword>
<evidence type="ECO:0000256" key="2">
    <source>
        <dbReference type="ARBA" id="ARBA00022643"/>
    </source>
</evidence>
<dbReference type="PANTHER" id="PTHR23026">
    <property type="entry name" value="NADPH NITROREDUCTASE"/>
    <property type="match status" value="1"/>
</dbReference>
<keyword evidence="2" id="KW-0288">FMN</keyword>
<proteinExistence type="predicted"/>
<gene>
    <name evidence="5" type="ORF">QGN29_07635</name>
</gene>
<evidence type="ECO:0000313" key="5">
    <source>
        <dbReference type="EMBL" id="WND01428.1"/>
    </source>
</evidence>
<feature type="domain" description="Nitroreductase" evidence="4">
    <location>
        <begin position="8"/>
        <end position="198"/>
    </location>
</feature>
<evidence type="ECO:0000256" key="3">
    <source>
        <dbReference type="ARBA" id="ARBA00023002"/>
    </source>
</evidence>
<keyword evidence="3" id="KW-0560">Oxidoreductase</keyword>
<dbReference type="Proteomes" id="UP001268683">
    <property type="component" value="Chromosome"/>
</dbReference>
<sequence>MNVSEAVLSRLSVRDFLDKEVDTLLLQEILEKAGRAPSGGNLQPWRLYVIKDESMKAFRKEVDIMFEGANPSQQRPAHLAYPVNLKEPYKTNRYKCGMDLYAKLGIERGDRMKRLEQFRRNFDFFGAPVGLMFYIDKQMEYIQWNDVGIYMQTIMLLLREAGLDSCAQGAWSQFPDLVSRFVGAPEHLMLVSGMSVGYRNPEAEVNRLVTDRESSSVITTFV</sequence>
<protein>
    <submittedName>
        <fullName evidence="5">Nitroreductase</fullName>
    </submittedName>
</protein>
<dbReference type="Pfam" id="PF00881">
    <property type="entry name" value="Nitroreductase"/>
    <property type="match status" value="1"/>
</dbReference>
<evidence type="ECO:0000259" key="4">
    <source>
        <dbReference type="Pfam" id="PF00881"/>
    </source>
</evidence>
<evidence type="ECO:0000313" key="6">
    <source>
        <dbReference type="Proteomes" id="UP001268683"/>
    </source>
</evidence>
<dbReference type="InterPro" id="IPR050627">
    <property type="entry name" value="Nitroreductase/BluB"/>
</dbReference>
<dbReference type="InterPro" id="IPR029479">
    <property type="entry name" value="Nitroreductase"/>
</dbReference>
<evidence type="ECO:0000256" key="1">
    <source>
        <dbReference type="ARBA" id="ARBA00022630"/>
    </source>
</evidence>
<dbReference type="EMBL" id="CP123872">
    <property type="protein sequence ID" value="WND01428.1"/>
    <property type="molecule type" value="Genomic_DNA"/>
</dbReference>
<reference evidence="5" key="1">
    <citation type="submission" date="2023-04" db="EMBL/GenBank/DDBJ databases">
        <title>Complete genome sequence of Temperatibacter marinus.</title>
        <authorList>
            <person name="Rong J.-C."/>
            <person name="Yi M.-L."/>
            <person name="Zhao Q."/>
        </authorList>
    </citation>
    <scope>NUCLEOTIDE SEQUENCE</scope>
    <source>
        <strain evidence="5">NBRC 110045</strain>
    </source>
</reference>
<organism evidence="5 6">
    <name type="scientific">Temperatibacter marinus</name>
    <dbReference type="NCBI Taxonomy" id="1456591"/>
    <lineage>
        <taxon>Bacteria</taxon>
        <taxon>Pseudomonadati</taxon>
        <taxon>Pseudomonadota</taxon>
        <taxon>Alphaproteobacteria</taxon>
        <taxon>Kordiimonadales</taxon>
        <taxon>Temperatibacteraceae</taxon>
        <taxon>Temperatibacter</taxon>
    </lineage>
</organism>
<dbReference type="GO" id="GO:0016491">
    <property type="term" value="F:oxidoreductase activity"/>
    <property type="evidence" value="ECO:0007669"/>
    <property type="project" value="UniProtKB-KW"/>
</dbReference>
<dbReference type="KEGG" id="tmk:QGN29_07635"/>
<keyword evidence="1" id="KW-0285">Flavoprotein</keyword>
<dbReference type="CDD" id="cd02136">
    <property type="entry name" value="PnbA_NfnB-like"/>
    <property type="match status" value="1"/>
</dbReference>
<accession>A0AA52EE63</accession>
<name>A0AA52EE63_9PROT</name>
<dbReference type="InterPro" id="IPR000415">
    <property type="entry name" value="Nitroreductase-like"/>
</dbReference>